<name>Q2SQ39_HAHCH</name>
<evidence type="ECO:0000256" key="8">
    <source>
        <dbReference type="ARBA" id="ARBA00023316"/>
    </source>
</evidence>
<dbReference type="Pfam" id="PF03734">
    <property type="entry name" value="YkuD"/>
    <property type="match status" value="1"/>
</dbReference>
<dbReference type="SUPFAM" id="SSF141523">
    <property type="entry name" value="L,D-transpeptidase catalytic domain-like"/>
    <property type="match status" value="1"/>
</dbReference>
<dbReference type="STRING" id="349521.HCH_00323"/>
<dbReference type="HOGENOM" id="CLU_046834_1_0_6"/>
<dbReference type="PANTHER" id="PTHR30582:SF24">
    <property type="entry name" value="L,D-TRANSPEPTIDASE ERFK_SRFK-RELATED"/>
    <property type="match status" value="1"/>
</dbReference>
<evidence type="ECO:0000256" key="2">
    <source>
        <dbReference type="ARBA" id="ARBA00005992"/>
    </source>
</evidence>
<dbReference type="GO" id="GO:0071555">
    <property type="term" value="P:cell wall organization"/>
    <property type="evidence" value="ECO:0007669"/>
    <property type="project" value="UniProtKB-UniRule"/>
</dbReference>
<keyword evidence="5" id="KW-0378">Hydrolase</keyword>
<dbReference type="Proteomes" id="UP000000238">
    <property type="component" value="Chromosome"/>
</dbReference>
<evidence type="ECO:0000256" key="5">
    <source>
        <dbReference type="ARBA" id="ARBA00022801"/>
    </source>
</evidence>
<dbReference type="InterPro" id="IPR050979">
    <property type="entry name" value="LD-transpeptidase"/>
</dbReference>
<dbReference type="UniPathway" id="UPA00219"/>
<proteinExistence type="inferred from homology"/>
<dbReference type="RefSeq" id="WP_011394312.1">
    <property type="nucleotide sequence ID" value="NC_007645.1"/>
</dbReference>
<dbReference type="KEGG" id="hch:HCH_00323"/>
<feature type="active site" description="Nucleophile" evidence="9">
    <location>
        <position position="209"/>
    </location>
</feature>
<evidence type="ECO:0000256" key="3">
    <source>
        <dbReference type="ARBA" id="ARBA00022676"/>
    </source>
</evidence>
<evidence type="ECO:0000313" key="12">
    <source>
        <dbReference type="EMBL" id="ABC27235.1"/>
    </source>
</evidence>
<keyword evidence="8 9" id="KW-0961">Cell wall biogenesis/degradation</keyword>
<evidence type="ECO:0000256" key="7">
    <source>
        <dbReference type="ARBA" id="ARBA00022984"/>
    </source>
</evidence>
<keyword evidence="13" id="KW-1185">Reference proteome</keyword>
<feature type="signal peptide" evidence="10">
    <location>
        <begin position="1"/>
        <end position="25"/>
    </location>
</feature>
<gene>
    <name evidence="12" type="ordered locus">HCH_00323</name>
</gene>
<dbReference type="InterPro" id="IPR005490">
    <property type="entry name" value="LD_TPept_cat_dom"/>
</dbReference>
<organism evidence="12 13">
    <name type="scientific">Hahella chejuensis (strain KCTC 2396)</name>
    <dbReference type="NCBI Taxonomy" id="349521"/>
    <lineage>
        <taxon>Bacteria</taxon>
        <taxon>Pseudomonadati</taxon>
        <taxon>Pseudomonadota</taxon>
        <taxon>Gammaproteobacteria</taxon>
        <taxon>Oceanospirillales</taxon>
        <taxon>Hahellaceae</taxon>
        <taxon>Hahella</taxon>
    </lineage>
</organism>
<dbReference type="PROSITE" id="PS52029">
    <property type="entry name" value="LD_TPASE"/>
    <property type="match status" value="1"/>
</dbReference>
<feature type="active site" description="Proton donor/acceptor" evidence="9">
    <location>
        <position position="193"/>
    </location>
</feature>
<dbReference type="CDD" id="cd16913">
    <property type="entry name" value="YkuD_like"/>
    <property type="match status" value="1"/>
</dbReference>
<evidence type="ECO:0000256" key="9">
    <source>
        <dbReference type="PROSITE-ProRule" id="PRU01373"/>
    </source>
</evidence>
<accession>Q2SQ39</accession>
<comment type="similarity">
    <text evidence="2">Belongs to the YkuD family.</text>
</comment>
<dbReference type="eggNOG" id="COG1376">
    <property type="taxonomic scope" value="Bacteria"/>
</dbReference>
<keyword evidence="7 9" id="KW-0573">Peptidoglycan synthesis</keyword>
<evidence type="ECO:0000256" key="6">
    <source>
        <dbReference type="ARBA" id="ARBA00022960"/>
    </source>
</evidence>
<dbReference type="GO" id="GO:0005576">
    <property type="term" value="C:extracellular region"/>
    <property type="evidence" value="ECO:0007669"/>
    <property type="project" value="TreeGrafter"/>
</dbReference>
<comment type="pathway">
    <text evidence="1 9">Cell wall biogenesis; peptidoglycan biosynthesis.</text>
</comment>
<dbReference type="EMBL" id="CP000155">
    <property type="protein sequence ID" value="ABC27235.1"/>
    <property type="molecule type" value="Genomic_DNA"/>
</dbReference>
<keyword evidence="4" id="KW-0808">Transferase</keyword>
<keyword evidence="6 9" id="KW-0133">Cell shape</keyword>
<dbReference type="InterPro" id="IPR038063">
    <property type="entry name" value="Transpep_catalytic_dom"/>
</dbReference>
<dbReference type="GO" id="GO:0016757">
    <property type="term" value="F:glycosyltransferase activity"/>
    <property type="evidence" value="ECO:0007669"/>
    <property type="project" value="UniProtKB-KW"/>
</dbReference>
<keyword evidence="3" id="KW-0328">Glycosyltransferase</keyword>
<dbReference type="AlphaFoldDB" id="Q2SQ39"/>
<protein>
    <submittedName>
        <fullName evidence="12">Uncharacterized protein conserved in bacteria</fullName>
    </submittedName>
</protein>
<dbReference type="GO" id="GO:0008360">
    <property type="term" value="P:regulation of cell shape"/>
    <property type="evidence" value="ECO:0007669"/>
    <property type="project" value="UniProtKB-UniRule"/>
</dbReference>
<dbReference type="GO" id="GO:0071972">
    <property type="term" value="F:peptidoglycan L,D-transpeptidase activity"/>
    <property type="evidence" value="ECO:0007669"/>
    <property type="project" value="TreeGrafter"/>
</dbReference>
<evidence type="ECO:0000256" key="1">
    <source>
        <dbReference type="ARBA" id="ARBA00004752"/>
    </source>
</evidence>
<evidence type="ECO:0000256" key="10">
    <source>
        <dbReference type="SAM" id="SignalP"/>
    </source>
</evidence>
<feature type="chain" id="PRO_5004215812" evidence="10">
    <location>
        <begin position="26"/>
        <end position="315"/>
    </location>
</feature>
<dbReference type="GO" id="GO:0018104">
    <property type="term" value="P:peptidoglycan-protein cross-linking"/>
    <property type="evidence" value="ECO:0007669"/>
    <property type="project" value="TreeGrafter"/>
</dbReference>
<evidence type="ECO:0000256" key="4">
    <source>
        <dbReference type="ARBA" id="ARBA00022679"/>
    </source>
</evidence>
<keyword evidence="10" id="KW-0732">Signal</keyword>
<evidence type="ECO:0000313" key="13">
    <source>
        <dbReference type="Proteomes" id="UP000000238"/>
    </source>
</evidence>
<feature type="domain" description="L,D-TPase catalytic" evidence="11">
    <location>
        <begin position="97"/>
        <end position="233"/>
    </location>
</feature>
<reference evidence="12 13" key="1">
    <citation type="journal article" date="2005" name="Nucleic Acids Res.">
        <title>Genomic blueprint of Hahella chejuensis, a marine microbe producing an algicidal agent.</title>
        <authorList>
            <person name="Jeong H."/>
            <person name="Yim J.H."/>
            <person name="Lee C."/>
            <person name="Choi S.-H."/>
            <person name="Park Y.K."/>
            <person name="Yoon S.H."/>
            <person name="Hur C.-G."/>
            <person name="Kang H.-Y."/>
            <person name="Kim D."/>
            <person name="Lee H.H."/>
            <person name="Park K.H."/>
            <person name="Park S.-H."/>
            <person name="Park H.-S."/>
            <person name="Lee H.K."/>
            <person name="Oh T.K."/>
            <person name="Kim J.F."/>
        </authorList>
    </citation>
    <scope>NUCLEOTIDE SEQUENCE [LARGE SCALE GENOMIC DNA]</scope>
    <source>
        <strain evidence="12 13">KCTC 2396</strain>
    </source>
</reference>
<dbReference type="OrthoDB" id="9787225at2"/>
<sequence>MKLKAALIGLVGAVSIQALSGSAGALELTWNPKQDIVGREHRLVAKKEYTFVDLGEQYNFGFNELVSANPGVDAWLPAEGDQIVIPGRFILPPGLRNGILINLAEYRLYYFQPDKKRLYTVPIGIGTVDFPTPIMDTKIVTRMKNPTWYPPESIRQRQLDEYGEQLPRAVPAGPDNPLGAYAFKLDADSYLIHGTNKGVGIGMRVSHGCIRLYNWDIKQMMSMVPDNTPVKVINQSVKLAVDGGKLWMEVHAEADVTEQQLREEYAYQLLKLQSTGVSVMVDEEKVTKALAELTGLPSPVGELQPSLAASMSSGS</sequence>
<dbReference type="Gene3D" id="2.40.440.10">
    <property type="entry name" value="L,D-transpeptidase catalytic domain-like"/>
    <property type="match status" value="1"/>
</dbReference>
<evidence type="ECO:0000259" key="11">
    <source>
        <dbReference type="PROSITE" id="PS52029"/>
    </source>
</evidence>
<dbReference type="PANTHER" id="PTHR30582">
    <property type="entry name" value="L,D-TRANSPEPTIDASE"/>
    <property type="match status" value="1"/>
</dbReference>